<sequence length="88" mass="10275">MVLLARCLVLVNVQCETRTWSGLKFVCCDEKRMRRGRELKIPTLLSLFLFPSLIYDVIFIGLRINGSSESIFLYFTINKINFLASRPW</sequence>
<keyword evidence="3" id="KW-1185">Reference proteome</keyword>
<keyword evidence="1" id="KW-1133">Transmembrane helix</keyword>
<keyword evidence="1" id="KW-0472">Membrane</keyword>
<comment type="caution">
    <text evidence="2">The sequence shown here is derived from an EMBL/GenBank/DDBJ whole genome shotgun (WGS) entry which is preliminary data.</text>
</comment>
<dbReference type="EMBL" id="JAPFFJ010000015">
    <property type="protein sequence ID" value="KAJ6409005.1"/>
    <property type="molecule type" value="Genomic_DNA"/>
</dbReference>
<evidence type="ECO:0000256" key="1">
    <source>
        <dbReference type="SAM" id="Phobius"/>
    </source>
</evidence>
<proteinExistence type="predicted"/>
<keyword evidence="1" id="KW-0812">Transmembrane</keyword>
<dbReference type="AlphaFoldDB" id="A0AAD6JRP4"/>
<evidence type="ECO:0000313" key="3">
    <source>
        <dbReference type="Proteomes" id="UP001162972"/>
    </source>
</evidence>
<dbReference type="Proteomes" id="UP001162972">
    <property type="component" value="Chromosome 9"/>
</dbReference>
<feature type="transmembrane region" description="Helical" evidence="1">
    <location>
        <begin position="39"/>
        <end position="62"/>
    </location>
</feature>
<name>A0AAD6JRP4_9ROSI</name>
<protein>
    <submittedName>
        <fullName evidence="2">Uncharacterized protein</fullName>
    </submittedName>
</protein>
<organism evidence="2 3">
    <name type="scientific">Salix udensis</name>
    <dbReference type="NCBI Taxonomy" id="889485"/>
    <lineage>
        <taxon>Eukaryota</taxon>
        <taxon>Viridiplantae</taxon>
        <taxon>Streptophyta</taxon>
        <taxon>Embryophyta</taxon>
        <taxon>Tracheophyta</taxon>
        <taxon>Spermatophyta</taxon>
        <taxon>Magnoliopsida</taxon>
        <taxon>eudicotyledons</taxon>
        <taxon>Gunneridae</taxon>
        <taxon>Pentapetalae</taxon>
        <taxon>rosids</taxon>
        <taxon>fabids</taxon>
        <taxon>Malpighiales</taxon>
        <taxon>Salicaceae</taxon>
        <taxon>Saliceae</taxon>
        <taxon>Salix</taxon>
    </lineage>
</organism>
<accession>A0AAD6JRP4</accession>
<evidence type="ECO:0000313" key="2">
    <source>
        <dbReference type="EMBL" id="KAJ6409005.1"/>
    </source>
</evidence>
<gene>
    <name evidence="2" type="ORF">OIU84_008656</name>
</gene>
<reference evidence="2 3" key="1">
    <citation type="journal article" date="2023" name="Int. J. Mol. Sci.">
        <title>De Novo Assembly and Annotation of 11 Diverse Shrub Willow (Salix) Genomes Reveals Novel Gene Organization in Sex-Linked Regions.</title>
        <authorList>
            <person name="Hyden B."/>
            <person name="Feng K."/>
            <person name="Yates T.B."/>
            <person name="Jawdy S."/>
            <person name="Cereghino C."/>
            <person name="Smart L.B."/>
            <person name="Muchero W."/>
        </authorList>
    </citation>
    <scope>NUCLEOTIDE SEQUENCE [LARGE SCALE GENOMIC DNA]</scope>
    <source>
        <tissue evidence="2">Shoot tip</tissue>
    </source>
</reference>